<dbReference type="InterPro" id="IPR023393">
    <property type="entry name" value="START-like_dom_sf"/>
</dbReference>
<accession>A0AA97CUZ7</accession>
<dbReference type="EMBL" id="CP128986">
    <property type="protein sequence ID" value="WOC11690.1"/>
    <property type="molecule type" value="Genomic_DNA"/>
</dbReference>
<reference evidence="1" key="1">
    <citation type="submission" date="2023-06" db="EMBL/GenBank/DDBJ databases">
        <title>Gordonia sp. nov. and Pseudochrobactrum sp. nov., two species isolated from the burying beetle Nicrophorus vespilloides.</title>
        <authorList>
            <person name="Poehlein A."/>
            <person name="Guzman J."/>
            <person name="Daniel R."/>
            <person name="Vilcinskas A."/>
        </authorList>
    </citation>
    <scope>NUCLEOTIDE SEQUENCE</scope>
    <source>
        <strain evidence="1">MP11Mi</strain>
    </source>
</reference>
<organism evidence="1">
    <name type="scientific">Gordonia sp. MP11Mi</name>
    <dbReference type="NCBI Taxonomy" id="3022769"/>
    <lineage>
        <taxon>Bacteria</taxon>
        <taxon>Bacillati</taxon>
        <taxon>Actinomycetota</taxon>
        <taxon>Actinomycetes</taxon>
        <taxon>Mycobacteriales</taxon>
        <taxon>Gordoniaceae</taxon>
        <taxon>Gordonia</taxon>
    </lineage>
</organism>
<dbReference type="AlphaFoldDB" id="A0AA97CUZ7"/>
<proteinExistence type="predicted"/>
<dbReference type="Gene3D" id="3.30.530.20">
    <property type="match status" value="1"/>
</dbReference>
<sequence>MNSSASNGSHGATAVTQGARFVGHNQNQELGQWHTTSVITDVEDGRRWVWSVGLDDGEPWAYWAFEVDPARDGCIVRQWVKIGNGQSPFAGFVAAAPGREARIIDGRLRVWRAGMESNLDAIERVSACGDVSR</sequence>
<dbReference type="SUPFAM" id="SSF55961">
    <property type="entry name" value="Bet v1-like"/>
    <property type="match status" value="1"/>
</dbReference>
<gene>
    <name evidence="1" type="ORF">MP11Mi_07670</name>
</gene>
<protein>
    <submittedName>
        <fullName evidence="1">Uncharacterized protein</fullName>
    </submittedName>
</protein>
<evidence type="ECO:0000313" key="1">
    <source>
        <dbReference type="EMBL" id="WOC11690.1"/>
    </source>
</evidence>
<name>A0AA97CUZ7_9ACTN</name>
<dbReference type="RefSeq" id="WP_420040977.1">
    <property type="nucleotide sequence ID" value="NZ_CP128986.1"/>
</dbReference>